<sequence length="347" mass="38217">MNAFLAGERCCMWAWEGVRTRELMSYRAAMSAYVDICNLHNQICHAYFVKLQPYCFVRDAVSSYAAESSLVANKVFEQIGLLAEVGVLQFQRALGADDPAAVNNAGVVADAVVALIQNNPSSGSPRFDGHAIEISLALFLLLSTGKEGAAKAWLSEIGHRLVYSFRRSKGFPIASDSLDDLVEFDAGQLDEAKVQKLRHLSTLVPTVLYWCAIFGHKELYHLLQSLQSDVFEDVCLQLWYPDEETDASLYRGPAQRESGTTEAPIVFPATITELVQANRDLLAQNTVPDLSFASAVRHGFFGLVLMACRHFRTPFPPQFWTAFLLRGQDAGATAEQAASEEKRVGSG</sequence>
<organism evidence="1 2">
    <name type="scientific">Stenotrophomonas pictorum JCM 9942</name>
    <dbReference type="NCBI Taxonomy" id="1236960"/>
    <lineage>
        <taxon>Bacteria</taxon>
        <taxon>Pseudomonadati</taxon>
        <taxon>Pseudomonadota</taxon>
        <taxon>Gammaproteobacteria</taxon>
        <taxon>Lysobacterales</taxon>
        <taxon>Lysobacteraceae</taxon>
        <taxon>Stenotrophomonas</taxon>
    </lineage>
</organism>
<gene>
    <name evidence="1" type="ORF">ARC78_01240</name>
</gene>
<proteinExistence type="predicted"/>
<reference evidence="1 2" key="1">
    <citation type="submission" date="2015-10" db="EMBL/GenBank/DDBJ databases">
        <title>Genome sequencing and analysis of members of genus Stenotrophomonas.</title>
        <authorList>
            <person name="Patil P.P."/>
            <person name="Midha S."/>
            <person name="Patil P.B."/>
        </authorList>
    </citation>
    <scope>NUCLEOTIDE SEQUENCE [LARGE SCALE GENOMIC DNA]</scope>
    <source>
        <strain evidence="1 2">JCM 9942</strain>
    </source>
</reference>
<dbReference type="AlphaFoldDB" id="A0A0R0AD52"/>
<evidence type="ECO:0000313" key="2">
    <source>
        <dbReference type="Proteomes" id="UP000050836"/>
    </source>
</evidence>
<comment type="caution">
    <text evidence="1">The sequence shown here is derived from an EMBL/GenBank/DDBJ whole genome shotgun (WGS) entry which is preliminary data.</text>
</comment>
<name>A0A0R0AD52_9GAMM</name>
<dbReference type="EMBL" id="LLXS01000045">
    <property type="protein sequence ID" value="KRG39377.1"/>
    <property type="molecule type" value="Genomic_DNA"/>
</dbReference>
<protein>
    <submittedName>
        <fullName evidence="1">Uncharacterized protein</fullName>
    </submittedName>
</protein>
<dbReference type="Proteomes" id="UP000050836">
    <property type="component" value="Unassembled WGS sequence"/>
</dbReference>
<keyword evidence="2" id="KW-1185">Reference proteome</keyword>
<accession>A0A0R0AD52</accession>
<evidence type="ECO:0000313" key="1">
    <source>
        <dbReference type="EMBL" id="KRG39377.1"/>
    </source>
</evidence>